<dbReference type="AlphaFoldDB" id="A0A7T5UR91"/>
<dbReference type="CDD" id="cd02440">
    <property type="entry name" value="AdoMet_MTases"/>
    <property type="match status" value="1"/>
</dbReference>
<dbReference type="PANTHER" id="PTHR43317">
    <property type="entry name" value="THERMOSPERMINE SYNTHASE ACAULIS5"/>
    <property type="match status" value="1"/>
</dbReference>
<evidence type="ECO:0000256" key="1">
    <source>
        <dbReference type="ARBA" id="ARBA00007867"/>
    </source>
</evidence>
<feature type="binding site" evidence="4">
    <location>
        <position position="97"/>
    </location>
    <ligand>
        <name>spermidine</name>
        <dbReference type="ChEBI" id="CHEBI:57834"/>
    </ligand>
</feature>
<dbReference type="Proteomes" id="UP000595618">
    <property type="component" value="Chromosome"/>
</dbReference>
<dbReference type="EC" id="2.5.1.16" evidence="4"/>
<evidence type="ECO:0000256" key="3">
    <source>
        <dbReference type="ARBA" id="ARBA00023115"/>
    </source>
</evidence>
<dbReference type="InterPro" id="IPR030374">
    <property type="entry name" value="PABS"/>
</dbReference>
<dbReference type="Gene3D" id="3.40.50.150">
    <property type="entry name" value="Vaccinia Virus protein VP39"/>
    <property type="match status" value="1"/>
</dbReference>
<dbReference type="GO" id="GO:0008295">
    <property type="term" value="P:spermidine biosynthetic process"/>
    <property type="evidence" value="ECO:0007669"/>
    <property type="project" value="UniProtKB-UniRule"/>
</dbReference>
<dbReference type="PANTHER" id="PTHR43317:SF1">
    <property type="entry name" value="THERMOSPERMINE SYNTHASE ACAULIS5"/>
    <property type="match status" value="1"/>
</dbReference>
<name>A0A7T5UR91_9BACT</name>
<evidence type="ECO:0000256" key="5">
    <source>
        <dbReference type="PROSITE-ProRule" id="PRU00354"/>
    </source>
</evidence>
<comment type="pathway">
    <text evidence="4">Amine and polyamine biosynthesis; spermidine biosynthesis; spermidine from putrescine: step 1/1.</text>
</comment>
<comment type="subunit">
    <text evidence="4">Homodimer or homotetramer.</text>
</comment>
<dbReference type="GO" id="GO:0004766">
    <property type="term" value="F:spermidine synthase activity"/>
    <property type="evidence" value="ECO:0007669"/>
    <property type="project" value="UniProtKB-UniRule"/>
</dbReference>
<sequence length="325" mass="36826">MGFLYREQKIGSTQVYHDMEGEGWMFNKVERVCGKRQRIRIGRHKEYGTMLDIDGLPQMVERDDQYTPLFLLPSLFSLFYPKRPTQGIRVLLLGSGDGAAARLLLKFSEVKSVLLIDISQTVCESTQKFTPFWGGCERDPRLTVIYDDAFRLVPKLGMKYDFVGIDLTDPEDGAMPGYYSAAADLYSKGLALISPLIAAGGVLVMQAGELSTRRWQGHVRLRTVLQDFFPSVYSYSGFVDWIGYPQSFIKCFPESDRLPFIPSNYCDVTPHVMKSIFQDAFHLDCSINPDADHTVCNAFQLLPPVYSLYTFAPLIEARIYPTTAR</sequence>
<comment type="similarity">
    <text evidence="1 4">Belongs to the spermidine/spermine synthase family.</text>
</comment>
<evidence type="ECO:0000313" key="8">
    <source>
        <dbReference type="Proteomes" id="UP000595618"/>
    </source>
</evidence>
<accession>A0A7T5UR91</accession>
<evidence type="ECO:0000256" key="4">
    <source>
        <dbReference type="HAMAP-Rule" id="MF_00198"/>
    </source>
</evidence>
<proteinExistence type="inferred from homology"/>
<comment type="caution">
    <text evidence="4">Lacks conserved residue(s) required for the propagation of feature annotation.</text>
</comment>
<dbReference type="SUPFAM" id="SSF53335">
    <property type="entry name" value="S-adenosyl-L-methionine-dependent methyltransferases"/>
    <property type="match status" value="1"/>
</dbReference>
<keyword evidence="4" id="KW-0745">Spermidine biosynthesis</keyword>
<evidence type="ECO:0000259" key="6">
    <source>
        <dbReference type="PROSITE" id="PS51006"/>
    </source>
</evidence>
<protein>
    <recommendedName>
        <fullName evidence="4">Polyamine aminopropyltransferase</fullName>
    </recommendedName>
    <alternativeName>
        <fullName evidence="4">Putrescine aminopropyltransferase</fullName>
        <shortName evidence="4">PAPT</shortName>
    </alternativeName>
    <alternativeName>
        <fullName evidence="4">Spermidine synthase</fullName>
        <shortName evidence="4">SPDS</shortName>
        <shortName evidence="4">SPDSY</shortName>
        <ecNumber evidence="4">2.5.1.16</ecNumber>
    </alternativeName>
</protein>
<keyword evidence="2 4" id="KW-0808">Transferase</keyword>
<reference evidence="7 8" key="1">
    <citation type="submission" date="2020-07" db="EMBL/GenBank/DDBJ databases">
        <title>Huge and variable diversity of episymbiotic CPR bacteria and DPANN archaea in groundwater ecosystems.</title>
        <authorList>
            <person name="He C.Y."/>
            <person name="Keren R."/>
            <person name="Whittaker M."/>
            <person name="Farag I.F."/>
            <person name="Doudna J."/>
            <person name="Cate J.H.D."/>
            <person name="Banfield J.F."/>
        </authorList>
    </citation>
    <scope>NUCLEOTIDE SEQUENCE [LARGE SCALE GENOMIC DNA]</scope>
    <source>
        <strain evidence="7">NC_groundwater_541_Ag_S-0.1um_46_50</strain>
    </source>
</reference>
<comment type="catalytic activity">
    <reaction evidence="4">
        <text>S-adenosyl 3-(methylsulfanyl)propylamine + putrescine = S-methyl-5'-thioadenosine + spermidine + H(+)</text>
        <dbReference type="Rhea" id="RHEA:12721"/>
        <dbReference type="ChEBI" id="CHEBI:15378"/>
        <dbReference type="ChEBI" id="CHEBI:17509"/>
        <dbReference type="ChEBI" id="CHEBI:57443"/>
        <dbReference type="ChEBI" id="CHEBI:57834"/>
        <dbReference type="ChEBI" id="CHEBI:326268"/>
        <dbReference type="EC" id="2.5.1.16"/>
    </reaction>
</comment>
<keyword evidence="3 4" id="KW-0620">Polyamine biosynthesis</keyword>
<evidence type="ECO:0000313" key="7">
    <source>
        <dbReference type="EMBL" id="QQG45246.1"/>
    </source>
</evidence>
<dbReference type="HAMAP" id="MF_00198">
    <property type="entry name" value="Spermidine_synth"/>
    <property type="match status" value="1"/>
</dbReference>
<dbReference type="Pfam" id="PF01564">
    <property type="entry name" value="Spermine_synth"/>
    <property type="match status" value="1"/>
</dbReference>
<feature type="domain" description="PABS" evidence="6">
    <location>
        <begin position="2"/>
        <end position="257"/>
    </location>
</feature>
<comment type="function">
    <text evidence="4">Catalyzes the irreversible transfer of a propylamine group from the amino donor S-adenosylmethioninamine (decarboxy-AdoMet) to putrescine (1,4-diaminobutane) to yield spermidine.</text>
</comment>
<gene>
    <name evidence="4" type="primary">speE</name>
    <name evidence="7" type="ORF">HYW89_04600</name>
</gene>
<evidence type="ECO:0000256" key="2">
    <source>
        <dbReference type="ARBA" id="ARBA00022679"/>
    </source>
</evidence>
<feature type="binding site" evidence="4">
    <location>
        <position position="117"/>
    </location>
    <ligand>
        <name>S-methyl-5'-thioadenosine</name>
        <dbReference type="ChEBI" id="CHEBI:17509"/>
    </ligand>
</feature>
<feature type="binding site" evidence="4">
    <location>
        <begin position="148"/>
        <end position="149"/>
    </location>
    <ligand>
        <name>S-methyl-5'-thioadenosine</name>
        <dbReference type="ChEBI" id="CHEBI:17509"/>
    </ligand>
</feature>
<dbReference type="UniPathway" id="UPA00248">
    <property type="reaction ID" value="UER00314"/>
</dbReference>
<dbReference type="GO" id="GO:0010487">
    <property type="term" value="F:thermospermine synthase activity"/>
    <property type="evidence" value="ECO:0007669"/>
    <property type="project" value="UniProtKB-ARBA"/>
</dbReference>
<dbReference type="PROSITE" id="PS51006">
    <property type="entry name" value="PABS_2"/>
    <property type="match status" value="1"/>
</dbReference>
<dbReference type="EMBL" id="CP066690">
    <property type="protein sequence ID" value="QQG45246.1"/>
    <property type="molecule type" value="Genomic_DNA"/>
</dbReference>
<organism evidence="7 8">
    <name type="scientific">Candidatus Sungiibacteriota bacterium</name>
    <dbReference type="NCBI Taxonomy" id="2750080"/>
    <lineage>
        <taxon>Bacteria</taxon>
        <taxon>Candidatus Sungiibacteriota</taxon>
    </lineage>
</organism>
<feature type="active site" description="Proton acceptor" evidence="4 5">
    <location>
        <position position="166"/>
    </location>
</feature>
<feature type="binding site" evidence="4">
    <location>
        <position position="37"/>
    </location>
    <ligand>
        <name>S-methyl-5'-thioadenosine</name>
        <dbReference type="ChEBI" id="CHEBI:17509"/>
    </ligand>
</feature>
<dbReference type="InterPro" id="IPR001045">
    <property type="entry name" value="Spermi_synthase"/>
</dbReference>
<dbReference type="InterPro" id="IPR029063">
    <property type="entry name" value="SAM-dependent_MTases_sf"/>
</dbReference>